<keyword evidence="1" id="KW-1133">Transmembrane helix</keyword>
<accession>A0A0D3D4I3</accession>
<dbReference type="AlphaFoldDB" id="A0A0D3D4I3"/>
<feature type="transmembrane region" description="Helical" evidence="1">
    <location>
        <begin position="111"/>
        <end position="129"/>
    </location>
</feature>
<evidence type="ECO:0000313" key="2">
    <source>
        <dbReference type="EnsemblPlants" id="Bo7g030210.1"/>
    </source>
</evidence>
<dbReference type="Proteomes" id="UP000032141">
    <property type="component" value="Chromosome C7"/>
</dbReference>
<keyword evidence="3" id="KW-1185">Reference proteome</keyword>
<reference evidence="2" key="2">
    <citation type="submission" date="2015-03" db="UniProtKB">
        <authorList>
            <consortium name="EnsemblPlants"/>
        </authorList>
    </citation>
    <scope>IDENTIFICATION</scope>
</reference>
<protein>
    <submittedName>
        <fullName evidence="2">Uncharacterized protein</fullName>
    </submittedName>
</protein>
<proteinExistence type="predicted"/>
<keyword evidence="1" id="KW-0812">Transmembrane</keyword>
<sequence length="170" mass="19482">MVEEEKRLRWFVVSFLCSERCNNIDSSGTGDYYLEPLAVALDKEKWSMIGSLHVFTNVSDGYESSSDQESYSETSSGKLSKRFEQISCLREIERKVSDAYAYRLLLESKDLVFSMMIMVVSFSKVFFFLSSLKLSQSARLTLRLEHRAFVVRCEAPSNGREEAGYEAVLM</sequence>
<dbReference type="Gramene" id="Bo7g030210.1">
    <property type="protein sequence ID" value="Bo7g030210.1"/>
    <property type="gene ID" value="Bo7g030210"/>
</dbReference>
<reference evidence="2 3" key="1">
    <citation type="journal article" date="2014" name="Genome Biol.">
        <title>Transcriptome and methylome profiling reveals relics of genome dominance in the mesopolyploid Brassica oleracea.</title>
        <authorList>
            <person name="Parkin I.A."/>
            <person name="Koh C."/>
            <person name="Tang H."/>
            <person name="Robinson S.J."/>
            <person name="Kagale S."/>
            <person name="Clarke W.E."/>
            <person name="Town C.D."/>
            <person name="Nixon J."/>
            <person name="Krishnakumar V."/>
            <person name="Bidwell S.L."/>
            <person name="Denoeud F."/>
            <person name="Belcram H."/>
            <person name="Links M.G."/>
            <person name="Just J."/>
            <person name="Clarke C."/>
            <person name="Bender T."/>
            <person name="Huebert T."/>
            <person name="Mason A.S."/>
            <person name="Pires J.C."/>
            <person name="Barker G."/>
            <person name="Moore J."/>
            <person name="Walley P.G."/>
            <person name="Manoli S."/>
            <person name="Batley J."/>
            <person name="Edwards D."/>
            <person name="Nelson M.N."/>
            <person name="Wang X."/>
            <person name="Paterson A.H."/>
            <person name="King G."/>
            <person name="Bancroft I."/>
            <person name="Chalhoub B."/>
            <person name="Sharpe A.G."/>
        </authorList>
    </citation>
    <scope>NUCLEOTIDE SEQUENCE</scope>
    <source>
        <strain evidence="2 3">cv. TO1000</strain>
    </source>
</reference>
<dbReference type="HOGENOM" id="CLU_1572853_0_0_1"/>
<organism evidence="2 3">
    <name type="scientific">Brassica oleracea var. oleracea</name>
    <dbReference type="NCBI Taxonomy" id="109376"/>
    <lineage>
        <taxon>Eukaryota</taxon>
        <taxon>Viridiplantae</taxon>
        <taxon>Streptophyta</taxon>
        <taxon>Embryophyta</taxon>
        <taxon>Tracheophyta</taxon>
        <taxon>Spermatophyta</taxon>
        <taxon>Magnoliopsida</taxon>
        <taxon>eudicotyledons</taxon>
        <taxon>Gunneridae</taxon>
        <taxon>Pentapetalae</taxon>
        <taxon>rosids</taxon>
        <taxon>malvids</taxon>
        <taxon>Brassicales</taxon>
        <taxon>Brassicaceae</taxon>
        <taxon>Brassiceae</taxon>
        <taxon>Brassica</taxon>
    </lineage>
</organism>
<evidence type="ECO:0000256" key="1">
    <source>
        <dbReference type="SAM" id="Phobius"/>
    </source>
</evidence>
<dbReference type="EnsemblPlants" id="Bo7g030210.1">
    <property type="protein sequence ID" value="Bo7g030210.1"/>
    <property type="gene ID" value="Bo7g030210"/>
</dbReference>
<name>A0A0D3D4I3_BRAOL</name>
<dbReference type="STRING" id="109376.A0A0D3D4I3"/>
<keyword evidence="1" id="KW-0472">Membrane</keyword>
<evidence type="ECO:0000313" key="3">
    <source>
        <dbReference type="Proteomes" id="UP000032141"/>
    </source>
</evidence>